<organism evidence="2 3">
    <name type="scientific">Acetobacter senegalensis</name>
    <dbReference type="NCBI Taxonomy" id="446692"/>
    <lineage>
        <taxon>Bacteria</taxon>
        <taxon>Pseudomonadati</taxon>
        <taxon>Pseudomonadota</taxon>
        <taxon>Alphaproteobacteria</taxon>
        <taxon>Acetobacterales</taxon>
        <taxon>Acetobacteraceae</taxon>
        <taxon>Acetobacter</taxon>
    </lineage>
</organism>
<evidence type="ECO:0000313" key="2">
    <source>
        <dbReference type="EMBL" id="KXV61805.1"/>
    </source>
</evidence>
<feature type="transmembrane region" description="Helical" evidence="1">
    <location>
        <begin position="68"/>
        <end position="87"/>
    </location>
</feature>
<proteinExistence type="predicted"/>
<keyword evidence="1" id="KW-1133">Transmembrane helix</keyword>
<dbReference type="EMBL" id="LHZU01000052">
    <property type="protein sequence ID" value="KXV61805.1"/>
    <property type="molecule type" value="Genomic_DNA"/>
</dbReference>
<accession>A0A149U8I3</accession>
<comment type="caution">
    <text evidence="2">The sequence shown here is derived from an EMBL/GenBank/DDBJ whole genome shotgun (WGS) entry which is preliminary data.</text>
</comment>
<dbReference type="Proteomes" id="UP000075360">
    <property type="component" value="Unassembled WGS sequence"/>
</dbReference>
<dbReference type="AlphaFoldDB" id="A0A149U8I3"/>
<evidence type="ECO:0000256" key="1">
    <source>
        <dbReference type="SAM" id="Phobius"/>
    </source>
</evidence>
<name>A0A149U8I3_9PROT</name>
<protein>
    <submittedName>
        <fullName evidence="2">Uncharacterized protein</fullName>
    </submittedName>
</protein>
<gene>
    <name evidence="2" type="ORF">AD948_00420</name>
</gene>
<evidence type="ECO:0000313" key="3">
    <source>
        <dbReference type="Proteomes" id="UP000075360"/>
    </source>
</evidence>
<sequence length="99" mass="11215">MPFGKGVWFAMAKNYRTQRQILLVHGYGADHSASARIMLSFCPIRPGFLAQEVIQITAFECGKHVAEIVSYKVFVKMIIIIGVSFFFRTRAPAQKFNSK</sequence>
<keyword evidence="1" id="KW-0472">Membrane</keyword>
<reference evidence="2 3" key="1">
    <citation type="submission" date="2015-06" db="EMBL/GenBank/DDBJ databases">
        <title>Improved classification and identification of acetic acid bacteria using matrix-assisted laser desorption/ionization time-of-flight mass spectrometry; Gluconobacter nephelii and Gluconobacter uchimurae are later heterotypic synonyms of Gluconobacter japonicus and Gluconobacter oxydans, respectively.</title>
        <authorList>
            <person name="Li L."/>
            <person name="Cleenwerck I."/>
            <person name="De Vuyst L."/>
            <person name="Vandamme P."/>
        </authorList>
    </citation>
    <scope>NUCLEOTIDE SEQUENCE [LARGE SCALE GENOMIC DNA]</scope>
    <source>
        <strain evidence="2 3">LMG 23690</strain>
    </source>
</reference>
<keyword evidence="1" id="KW-0812">Transmembrane</keyword>